<keyword evidence="10" id="KW-1185">Reference proteome</keyword>
<dbReference type="SUPFAM" id="SSF46785">
    <property type="entry name" value="Winged helix' DNA-binding domain"/>
    <property type="match status" value="1"/>
</dbReference>
<dbReference type="PROSITE" id="PS50102">
    <property type="entry name" value="RRM"/>
    <property type="match status" value="1"/>
</dbReference>
<dbReference type="InterPro" id="IPR036390">
    <property type="entry name" value="WH_DNA-bd_sf"/>
</dbReference>
<feature type="compositionally biased region" description="Basic and acidic residues" evidence="5">
    <location>
        <begin position="482"/>
        <end position="500"/>
    </location>
</feature>
<evidence type="ECO:0000256" key="3">
    <source>
        <dbReference type="ARBA" id="ARBA00023242"/>
    </source>
</evidence>
<evidence type="ECO:0000256" key="4">
    <source>
        <dbReference type="PROSITE-ProRule" id="PRU00332"/>
    </source>
</evidence>
<dbReference type="GO" id="GO:1990904">
    <property type="term" value="C:ribonucleoprotein complex"/>
    <property type="evidence" value="ECO:0007669"/>
    <property type="project" value="UniProtKB-UniRule"/>
</dbReference>
<dbReference type="PANTHER" id="PTHR22792:SF140">
    <property type="entry name" value="ACHILLES, ISOFORM A"/>
    <property type="match status" value="1"/>
</dbReference>
<dbReference type="RefSeq" id="XP_040627446.1">
    <property type="nucleotide sequence ID" value="XM_040773048.1"/>
</dbReference>
<dbReference type="PROSITE" id="PS51939">
    <property type="entry name" value="XRRM"/>
    <property type="match status" value="1"/>
</dbReference>
<evidence type="ECO:0000313" key="10">
    <source>
        <dbReference type="Proteomes" id="UP000030653"/>
    </source>
</evidence>
<dbReference type="AlphaFoldDB" id="M5FW09"/>
<comment type="subcellular location">
    <subcellularLocation>
        <location evidence="1">Nucleus</location>
    </subcellularLocation>
</comment>
<dbReference type="PRINTS" id="PR00302">
    <property type="entry name" value="LUPUSLA"/>
</dbReference>
<protein>
    <recommendedName>
        <fullName evidence="11">HTH La-type RNA-binding domain-containing protein</fullName>
    </recommendedName>
</protein>
<dbReference type="CDD" id="cd12291">
    <property type="entry name" value="RRM1_La"/>
    <property type="match status" value="1"/>
</dbReference>
<dbReference type="OMA" id="QFERSIY"/>
<dbReference type="PROSITE" id="PS50961">
    <property type="entry name" value="HTH_LA"/>
    <property type="match status" value="1"/>
</dbReference>
<dbReference type="InterPro" id="IPR035979">
    <property type="entry name" value="RBD_domain_sf"/>
</dbReference>
<dbReference type="InterPro" id="IPR045180">
    <property type="entry name" value="La_dom_prot"/>
</dbReference>
<reference evidence="9 10" key="1">
    <citation type="journal article" date="2012" name="Science">
        <title>The Paleozoic origin of enzymatic lignin decomposition reconstructed from 31 fungal genomes.</title>
        <authorList>
            <person name="Floudas D."/>
            <person name="Binder M."/>
            <person name="Riley R."/>
            <person name="Barry K."/>
            <person name="Blanchette R.A."/>
            <person name="Henrissat B."/>
            <person name="Martinez A.T."/>
            <person name="Otillar R."/>
            <person name="Spatafora J.W."/>
            <person name="Yadav J.S."/>
            <person name="Aerts A."/>
            <person name="Benoit I."/>
            <person name="Boyd A."/>
            <person name="Carlson A."/>
            <person name="Copeland A."/>
            <person name="Coutinho P.M."/>
            <person name="de Vries R.P."/>
            <person name="Ferreira P."/>
            <person name="Findley K."/>
            <person name="Foster B."/>
            <person name="Gaskell J."/>
            <person name="Glotzer D."/>
            <person name="Gorecki P."/>
            <person name="Heitman J."/>
            <person name="Hesse C."/>
            <person name="Hori C."/>
            <person name="Igarashi K."/>
            <person name="Jurgens J.A."/>
            <person name="Kallen N."/>
            <person name="Kersten P."/>
            <person name="Kohler A."/>
            <person name="Kuees U."/>
            <person name="Kumar T.K.A."/>
            <person name="Kuo A."/>
            <person name="LaButti K."/>
            <person name="Larrondo L.F."/>
            <person name="Lindquist E."/>
            <person name="Ling A."/>
            <person name="Lombard V."/>
            <person name="Lucas S."/>
            <person name="Lundell T."/>
            <person name="Martin R."/>
            <person name="McLaughlin D.J."/>
            <person name="Morgenstern I."/>
            <person name="Morin E."/>
            <person name="Murat C."/>
            <person name="Nagy L.G."/>
            <person name="Nolan M."/>
            <person name="Ohm R.A."/>
            <person name="Patyshakuliyeva A."/>
            <person name="Rokas A."/>
            <person name="Ruiz-Duenas F.J."/>
            <person name="Sabat G."/>
            <person name="Salamov A."/>
            <person name="Samejima M."/>
            <person name="Schmutz J."/>
            <person name="Slot J.C."/>
            <person name="St John F."/>
            <person name="Stenlid J."/>
            <person name="Sun H."/>
            <person name="Sun S."/>
            <person name="Syed K."/>
            <person name="Tsang A."/>
            <person name="Wiebenga A."/>
            <person name="Young D."/>
            <person name="Pisabarro A."/>
            <person name="Eastwood D.C."/>
            <person name="Martin F."/>
            <person name="Cullen D."/>
            <person name="Grigoriev I.V."/>
            <person name="Hibbett D.S."/>
        </authorList>
    </citation>
    <scope>NUCLEOTIDE SEQUENCE [LARGE SCALE GENOMIC DNA]</scope>
    <source>
        <strain evidence="9 10">DJM-731 SS1</strain>
    </source>
</reference>
<feature type="domain" description="XRRM" evidence="8">
    <location>
        <begin position="344"/>
        <end position="475"/>
    </location>
</feature>
<evidence type="ECO:0000313" key="9">
    <source>
        <dbReference type="EMBL" id="EJU00549.1"/>
    </source>
</evidence>
<dbReference type="Pfam" id="PF00076">
    <property type="entry name" value="RRM_1"/>
    <property type="match status" value="1"/>
</dbReference>
<dbReference type="GO" id="GO:0003729">
    <property type="term" value="F:mRNA binding"/>
    <property type="evidence" value="ECO:0007669"/>
    <property type="project" value="TreeGrafter"/>
</dbReference>
<feature type="region of interest" description="Disordered" evidence="5">
    <location>
        <begin position="450"/>
        <end position="563"/>
    </location>
</feature>
<dbReference type="InterPro" id="IPR012677">
    <property type="entry name" value="Nucleotide-bd_a/b_plait_sf"/>
</dbReference>
<evidence type="ECO:0000259" key="7">
    <source>
        <dbReference type="PROSITE" id="PS50961"/>
    </source>
</evidence>
<dbReference type="Proteomes" id="UP000030653">
    <property type="component" value="Unassembled WGS sequence"/>
</dbReference>
<keyword evidence="3" id="KW-0539">Nucleus</keyword>
<dbReference type="SUPFAM" id="SSF54928">
    <property type="entry name" value="RNA-binding domain, RBD"/>
    <property type="match status" value="1"/>
</dbReference>
<sequence length="563" mass="61892">MSTEAAPEALKVEAPVAEAPAPEAVPEIKSEEDGPAAAPEVEPEAKTDAAPDVKLEDTAVPSTFVKKVEDMTEEEVKAKILQQVEFYFSEANLPFDKFLFTLSYKDNPEHWVPVGTIASFKRMREYTAAKGTAYVADALKPSTLLELSESGEKVRRKVALENLESRQSHDAFARSIYAKGFGEEAKGLQEELEAFFSQFGKFNVVRMRRDKETKVFKGSVFVEWVDMITASKFLMQEPKPRWKGTELTTMSKKAYCDMKIAEKGIDVTKDPLKRGGRGASVAEGAEGEQKRRADFSGWKLIYQQKKEQKAKVQAEKPDIYIEMDGEKIKLNKDGTVDPAEIEGKYKKGALVAFEGVEGNVPFVEIKDALKDTWSRTYVDYQRGSKMGLVYLGSDSGTSTEQPTQPITEEQMNIVREKMKTIGGKPVTWRHATDEEEKKYYVNRATVMAEKAYRPSHNQHGRGGGGGRGGRGGRGRQNGRGGGHQDRGKGAGSPVKKEASGRPDAVPVIKSALPVPAARLTEPASAVKMDVDAAENGLKRKREKDAGADGSEAKKVKVEEAAAV</sequence>
<dbReference type="HOGENOM" id="CLU_035334_0_0_1"/>
<dbReference type="GO" id="GO:0006396">
    <property type="term" value="P:RNA processing"/>
    <property type="evidence" value="ECO:0007669"/>
    <property type="project" value="InterPro"/>
</dbReference>
<dbReference type="PANTHER" id="PTHR22792">
    <property type="entry name" value="LUPUS LA PROTEIN-RELATED"/>
    <property type="match status" value="1"/>
</dbReference>
<dbReference type="InterPro" id="IPR006630">
    <property type="entry name" value="La_HTH"/>
</dbReference>
<dbReference type="InterPro" id="IPR000504">
    <property type="entry name" value="RRM_dom"/>
</dbReference>
<dbReference type="GO" id="GO:0005634">
    <property type="term" value="C:nucleus"/>
    <property type="evidence" value="ECO:0007669"/>
    <property type="project" value="UniProtKB-SubCell"/>
</dbReference>
<dbReference type="Gene3D" id="1.10.10.10">
    <property type="entry name" value="Winged helix-like DNA-binding domain superfamily/Winged helix DNA-binding domain"/>
    <property type="match status" value="1"/>
</dbReference>
<feature type="compositionally biased region" description="Basic and acidic residues" evidence="5">
    <location>
        <begin position="542"/>
        <end position="563"/>
    </location>
</feature>
<dbReference type="Pfam" id="PF08777">
    <property type="entry name" value="RRM_3"/>
    <property type="match status" value="1"/>
</dbReference>
<evidence type="ECO:0000259" key="6">
    <source>
        <dbReference type="PROSITE" id="PS50102"/>
    </source>
</evidence>
<evidence type="ECO:0008006" key="11">
    <source>
        <dbReference type="Google" id="ProtNLM"/>
    </source>
</evidence>
<dbReference type="STRING" id="1858805.M5FW09"/>
<feature type="region of interest" description="Disordered" evidence="5">
    <location>
        <begin position="1"/>
        <end position="54"/>
    </location>
</feature>
<feature type="compositionally biased region" description="Gly residues" evidence="5">
    <location>
        <begin position="460"/>
        <end position="481"/>
    </location>
</feature>
<dbReference type="Pfam" id="PF05383">
    <property type="entry name" value="La"/>
    <property type="match status" value="1"/>
</dbReference>
<accession>M5FW09</accession>
<name>M5FW09_DACPD</name>
<organism evidence="9 10">
    <name type="scientific">Dacryopinax primogenitus (strain DJM 731)</name>
    <name type="common">Brown rot fungus</name>
    <dbReference type="NCBI Taxonomy" id="1858805"/>
    <lineage>
        <taxon>Eukaryota</taxon>
        <taxon>Fungi</taxon>
        <taxon>Dikarya</taxon>
        <taxon>Basidiomycota</taxon>
        <taxon>Agaricomycotina</taxon>
        <taxon>Dacrymycetes</taxon>
        <taxon>Dacrymycetales</taxon>
        <taxon>Dacrymycetaceae</taxon>
        <taxon>Dacryopinax</taxon>
    </lineage>
</organism>
<dbReference type="OrthoDB" id="439993at2759"/>
<feature type="compositionally biased region" description="Basic and acidic residues" evidence="5">
    <location>
        <begin position="43"/>
        <end position="54"/>
    </location>
</feature>
<dbReference type="GeneID" id="63688110"/>
<evidence type="ECO:0000256" key="2">
    <source>
        <dbReference type="ARBA" id="ARBA00022884"/>
    </source>
</evidence>
<proteinExistence type="predicted"/>
<keyword evidence="2 4" id="KW-0694">RNA-binding</keyword>
<evidence type="ECO:0000256" key="1">
    <source>
        <dbReference type="ARBA" id="ARBA00004123"/>
    </source>
</evidence>
<feature type="compositionally biased region" description="Low complexity" evidence="5">
    <location>
        <begin position="1"/>
        <end position="25"/>
    </location>
</feature>
<dbReference type="SMART" id="SM00360">
    <property type="entry name" value="RRM"/>
    <property type="match status" value="1"/>
</dbReference>
<evidence type="ECO:0000256" key="5">
    <source>
        <dbReference type="SAM" id="MobiDB-lite"/>
    </source>
</evidence>
<gene>
    <name evidence="9" type="ORF">DACRYDRAFT_23006</name>
</gene>
<dbReference type="Gene3D" id="3.30.70.330">
    <property type="match status" value="2"/>
</dbReference>
<dbReference type="EMBL" id="JH795866">
    <property type="protein sequence ID" value="EJU00549.1"/>
    <property type="molecule type" value="Genomic_DNA"/>
</dbReference>
<dbReference type="InterPro" id="IPR014886">
    <property type="entry name" value="La_xRRM"/>
</dbReference>
<dbReference type="InterPro" id="IPR002344">
    <property type="entry name" value="Lupus_La"/>
</dbReference>
<dbReference type="SMART" id="SM00715">
    <property type="entry name" value="LA"/>
    <property type="match status" value="1"/>
</dbReference>
<evidence type="ECO:0000259" key="8">
    <source>
        <dbReference type="PROSITE" id="PS51939"/>
    </source>
</evidence>
<feature type="domain" description="RRM" evidence="6">
    <location>
        <begin position="174"/>
        <end position="263"/>
    </location>
</feature>
<dbReference type="InterPro" id="IPR036388">
    <property type="entry name" value="WH-like_DNA-bd_sf"/>
</dbReference>
<feature type="domain" description="HTH La-type RNA-binding" evidence="7">
    <location>
        <begin position="70"/>
        <end position="165"/>
    </location>
</feature>